<gene>
    <name evidence="1" type="ORF">COLSTE_00690</name>
</gene>
<reference evidence="1 2" key="2">
    <citation type="submission" date="2008-10" db="EMBL/GenBank/DDBJ databases">
        <authorList>
            <person name="Fulton L."/>
            <person name="Clifton S."/>
            <person name="Fulton B."/>
            <person name="Xu J."/>
            <person name="Minx P."/>
            <person name="Pepin K.H."/>
            <person name="Johnson M."/>
            <person name="Thiruvilangam P."/>
            <person name="Bhonagiri V."/>
            <person name="Nash W.E."/>
            <person name="Mardis E.R."/>
            <person name="Wilson R.K."/>
        </authorList>
    </citation>
    <scope>NUCLEOTIDE SEQUENCE [LARGE SCALE GENOMIC DNA]</scope>
    <source>
        <strain evidence="1 2">DSM 13279</strain>
    </source>
</reference>
<name>B6G9E9_9ACTN</name>
<keyword evidence="2" id="KW-1185">Reference proteome</keyword>
<proteinExistence type="predicted"/>
<dbReference type="HOGENOM" id="CLU_3250022_0_0_11"/>
<comment type="caution">
    <text evidence="1">The sequence shown here is derived from an EMBL/GenBank/DDBJ whole genome shotgun (WGS) entry which is preliminary data.</text>
</comment>
<protein>
    <submittedName>
        <fullName evidence="1">Uncharacterized protein</fullName>
    </submittedName>
</protein>
<dbReference type="EMBL" id="ABXJ01000037">
    <property type="protein sequence ID" value="EEA91097.1"/>
    <property type="molecule type" value="Genomic_DNA"/>
</dbReference>
<organism evidence="1 2">
    <name type="scientific">Collinsella stercoris DSM 13279</name>
    <dbReference type="NCBI Taxonomy" id="445975"/>
    <lineage>
        <taxon>Bacteria</taxon>
        <taxon>Bacillati</taxon>
        <taxon>Actinomycetota</taxon>
        <taxon>Coriobacteriia</taxon>
        <taxon>Coriobacteriales</taxon>
        <taxon>Coriobacteriaceae</taxon>
        <taxon>Collinsella</taxon>
    </lineage>
</organism>
<dbReference type="Proteomes" id="UP000003560">
    <property type="component" value="Unassembled WGS sequence"/>
</dbReference>
<sequence>MIISQTQKCAGFIPYPWSRERDLATKPQDCSAIYPRILRPSE</sequence>
<evidence type="ECO:0000313" key="1">
    <source>
        <dbReference type="EMBL" id="EEA91097.1"/>
    </source>
</evidence>
<accession>B6G9E9</accession>
<evidence type="ECO:0000313" key="2">
    <source>
        <dbReference type="Proteomes" id="UP000003560"/>
    </source>
</evidence>
<reference evidence="1 2" key="1">
    <citation type="submission" date="2008-10" db="EMBL/GenBank/DDBJ databases">
        <title>Draft genome sequence of Collinsella stercoris (DSM 13279).</title>
        <authorList>
            <person name="Sudarsanam P."/>
            <person name="Ley R."/>
            <person name="Guruge J."/>
            <person name="Turnbaugh P.J."/>
            <person name="Mahowald M."/>
            <person name="Liep D."/>
            <person name="Gordon J."/>
        </authorList>
    </citation>
    <scope>NUCLEOTIDE SEQUENCE [LARGE SCALE GENOMIC DNA]</scope>
    <source>
        <strain evidence="1 2">DSM 13279</strain>
    </source>
</reference>
<dbReference type="AlphaFoldDB" id="B6G9E9"/>